<dbReference type="Gene3D" id="6.10.250.1120">
    <property type="match status" value="1"/>
</dbReference>
<name>A0A9D1U0L7_9STAP</name>
<dbReference type="AlphaFoldDB" id="A0A9D1U0L7"/>
<reference evidence="4" key="1">
    <citation type="journal article" date="2021" name="PeerJ">
        <title>Extensive microbial diversity within the chicken gut microbiome revealed by metagenomics and culture.</title>
        <authorList>
            <person name="Gilroy R."/>
            <person name="Ravi A."/>
            <person name="Getino M."/>
            <person name="Pursley I."/>
            <person name="Horton D.L."/>
            <person name="Alikhan N.F."/>
            <person name="Baker D."/>
            <person name="Gharbi K."/>
            <person name="Hall N."/>
            <person name="Watson M."/>
            <person name="Adriaenssens E.M."/>
            <person name="Foster-Nyarko E."/>
            <person name="Jarju S."/>
            <person name="Secka A."/>
            <person name="Antonio M."/>
            <person name="Oren A."/>
            <person name="Chaudhuri R.R."/>
            <person name="La Ragione R."/>
            <person name="Hildebrand F."/>
            <person name="Pallen M.J."/>
        </authorList>
    </citation>
    <scope>NUCLEOTIDE SEQUENCE</scope>
    <source>
        <strain evidence="4">ChiHjej13B12-752</strain>
    </source>
</reference>
<protein>
    <submittedName>
        <fullName evidence="4">NUDIX hydrolase</fullName>
    </submittedName>
</protein>
<evidence type="ECO:0000256" key="1">
    <source>
        <dbReference type="ARBA" id="ARBA00001946"/>
    </source>
</evidence>
<comment type="cofactor">
    <cofactor evidence="1">
        <name>Mg(2+)</name>
        <dbReference type="ChEBI" id="CHEBI:18420"/>
    </cofactor>
</comment>
<keyword evidence="2 4" id="KW-0378">Hydrolase</keyword>
<reference evidence="4" key="2">
    <citation type="submission" date="2021-04" db="EMBL/GenBank/DDBJ databases">
        <authorList>
            <person name="Gilroy R."/>
        </authorList>
    </citation>
    <scope>NUCLEOTIDE SEQUENCE</scope>
    <source>
        <strain evidence="4">ChiHjej13B12-752</strain>
    </source>
</reference>
<dbReference type="Gene3D" id="3.90.79.10">
    <property type="entry name" value="Nucleoside Triphosphate Pyrophosphohydrolase"/>
    <property type="match status" value="1"/>
</dbReference>
<dbReference type="InterPro" id="IPR015797">
    <property type="entry name" value="NUDIX_hydrolase-like_dom_sf"/>
</dbReference>
<dbReference type="PANTHER" id="PTHR43046:SF16">
    <property type="entry name" value="ADP-RIBOSE PYROPHOSPHATASE YJHB-RELATED"/>
    <property type="match status" value="1"/>
</dbReference>
<evidence type="ECO:0000313" key="4">
    <source>
        <dbReference type="EMBL" id="HIW13382.1"/>
    </source>
</evidence>
<dbReference type="EMBL" id="DXHR01000031">
    <property type="protein sequence ID" value="HIW13382.1"/>
    <property type="molecule type" value="Genomic_DNA"/>
</dbReference>
<comment type="caution">
    <text evidence="4">The sequence shown here is derived from an EMBL/GenBank/DDBJ whole genome shotgun (WGS) entry which is preliminary data.</text>
</comment>
<dbReference type="Pfam" id="PF12535">
    <property type="entry name" value="Nudix_N"/>
    <property type="match status" value="1"/>
</dbReference>
<evidence type="ECO:0000313" key="5">
    <source>
        <dbReference type="Proteomes" id="UP000823989"/>
    </source>
</evidence>
<feature type="domain" description="Nudix hydrolase" evidence="3">
    <location>
        <begin position="60"/>
        <end position="188"/>
    </location>
</feature>
<evidence type="ECO:0000259" key="3">
    <source>
        <dbReference type="PROSITE" id="PS51462"/>
    </source>
</evidence>
<dbReference type="InterPro" id="IPR059176">
    <property type="entry name" value="UDP-X_N"/>
</dbReference>
<dbReference type="PROSITE" id="PS51462">
    <property type="entry name" value="NUDIX"/>
    <property type="match status" value="1"/>
</dbReference>
<dbReference type="Proteomes" id="UP000823989">
    <property type="component" value="Unassembled WGS sequence"/>
</dbReference>
<dbReference type="Pfam" id="PF00293">
    <property type="entry name" value="NUDIX"/>
    <property type="match status" value="1"/>
</dbReference>
<sequence>MDIKIFMQRLLSISNAGINYSKDPYDIERFTEIFEMTETYINQNLTNEHITLAKEQGYPTPKVDVRAMVLNDSDEILLVQDPKDETWSLPGGFAEVGISPVDNVIKETYEETGLEVEVLDLLAVYDTNKSNPENSLNHYYKMIYNCRRLSGNLTESYETSDVKYFSLEDLPALSVKRNSQKQLIECFRNRNRNTIIE</sequence>
<dbReference type="PANTHER" id="PTHR43046">
    <property type="entry name" value="GDP-MANNOSE MANNOSYL HYDROLASE"/>
    <property type="match status" value="1"/>
</dbReference>
<dbReference type="InterPro" id="IPR000086">
    <property type="entry name" value="NUDIX_hydrolase_dom"/>
</dbReference>
<accession>A0A9D1U0L7</accession>
<proteinExistence type="predicted"/>
<dbReference type="SUPFAM" id="SSF55811">
    <property type="entry name" value="Nudix"/>
    <property type="match status" value="1"/>
</dbReference>
<evidence type="ECO:0000256" key="2">
    <source>
        <dbReference type="ARBA" id="ARBA00022801"/>
    </source>
</evidence>
<dbReference type="GO" id="GO:0016787">
    <property type="term" value="F:hydrolase activity"/>
    <property type="evidence" value="ECO:0007669"/>
    <property type="project" value="UniProtKB-KW"/>
</dbReference>
<organism evidence="4 5">
    <name type="scientific">Candidatus Salinicoccus stercoripullorum</name>
    <dbReference type="NCBI Taxonomy" id="2838756"/>
    <lineage>
        <taxon>Bacteria</taxon>
        <taxon>Bacillati</taxon>
        <taxon>Bacillota</taxon>
        <taxon>Bacilli</taxon>
        <taxon>Bacillales</taxon>
        <taxon>Staphylococcaceae</taxon>
        <taxon>Salinicoccus</taxon>
    </lineage>
</organism>
<gene>
    <name evidence="4" type="ORF">H9891_09550</name>
</gene>